<dbReference type="InterPro" id="IPR025580">
    <property type="entry name" value="Gp46"/>
</dbReference>
<dbReference type="Pfam" id="PF14265">
    <property type="entry name" value="DUF4355"/>
    <property type="match status" value="1"/>
</dbReference>
<dbReference type="RefSeq" id="WP_063602048.1">
    <property type="nucleotide sequence ID" value="NZ_LITQ01000030.1"/>
</dbReference>
<dbReference type="EMBL" id="LROR01000023">
    <property type="protein sequence ID" value="OBR97450.1"/>
    <property type="molecule type" value="Genomic_DNA"/>
</dbReference>
<reference evidence="3 5" key="2">
    <citation type="journal article" date="2016" name="Front. Microbiol.">
        <title>Industrial Acetogenic Biocatalysts: A Comparative Metabolic and Genomic Analysis.</title>
        <authorList>
            <person name="Bengelsdorf F."/>
            <person name="Poehlein A."/>
            <person name="Sonja S."/>
            <person name="Erz C."/>
            <person name="Hummel T."/>
            <person name="Hoffmeister S."/>
            <person name="Daniel R."/>
            <person name="Durre P."/>
        </authorList>
    </citation>
    <scope>NUCLEOTIDE SEQUENCE [LARGE SCALE GENOMIC DNA]</scope>
    <source>
        <strain evidence="3 5">PTA-10522</strain>
    </source>
</reference>
<dbReference type="PATRIC" id="fig|1705578.3.peg.2337"/>
<evidence type="ECO:0000256" key="1">
    <source>
        <dbReference type="SAM" id="MobiDB-lite"/>
    </source>
</evidence>
<accession>A0A166RDM5</accession>
<name>A0A166RDM5_9CLOT</name>
<dbReference type="EMBL" id="LITQ01000030">
    <property type="protein sequence ID" value="OAA90714.1"/>
    <property type="molecule type" value="Genomic_DNA"/>
</dbReference>
<organism evidence="2 4">
    <name type="scientific">Clostridium coskatii</name>
    <dbReference type="NCBI Taxonomy" id="1705578"/>
    <lineage>
        <taxon>Bacteria</taxon>
        <taxon>Bacillati</taxon>
        <taxon>Bacillota</taxon>
        <taxon>Clostridia</taxon>
        <taxon>Eubacteriales</taxon>
        <taxon>Clostridiaceae</taxon>
        <taxon>Clostridium</taxon>
    </lineage>
</organism>
<gene>
    <name evidence="3" type="ORF">CLCOS_03060</name>
    <name evidence="2" type="ORF">WX73_02079</name>
</gene>
<evidence type="ECO:0000313" key="3">
    <source>
        <dbReference type="EMBL" id="OBR97450.1"/>
    </source>
</evidence>
<evidence type="ECO:0000313" key="4">
    <source>
        <dbReference type="Proteomes" id="UP000077384"/>
    </source>
</evidence>
<comment type="caution">
    <text evidence="2">The sequence shown here is derived from an EMBL/GenBank/DDBJ whole genome shotgun (WGS) entry which is preliminary data.</text>
</comment>
<reference evidence="2 4" key="1">
    <citation type="journal article" date="2015" name="Biotechnol. Bioeng.">
        <title>Genome sequence and phenotypic characterization of Caulobacter segnis.</title>
        <authorList>
            <person name="Patel S."/>
            <person name="Fletcher B."/>
            <person name="Scott D.C."/>
            <person name="Ely B."/>
        </authorList>
    </citation>
    <scope>NUCLEOTIDE SEQUENCE [LARGE SCALE GENOMIC DNA]</scope>
    <source>
        <strain evidence="2 4">PS02</strain>
    </source>
</reference>
<evidence type="ECO:0000313" key="2">
    <source>
        <dbReference type="EMBL" id="OAA90714.1"/>
    </source>
</evidence>
<dbReference type="Proteomes" id="UP000077384">
    <property type="component" value="Unassembled WGS sequence"/>
</dbReference>
<keyword evidence="5" id="KW-1185">Reference proteome</keyword>
<proteinExistence type="predicted"/>
<evidence type="ECO:0000313" key="5">
    <source>
        <dbReference type="Proteomes" id="UP000093694"/>
    </source>
</evidence>
<dbReference type="AlphaFoldDB" id="A0A166RDM5"/>
<sequence>MKKSELTKLIEALKDDDDIDETISKSDLGKALVSSGLTLDNFKSKLESDSNFKSFMDSEKDKHLQKGIDTFKTNNLQKLVDEEYKKQHPEADPKDTEIAKLKKQFEDMQKESLKKDLTNKALKTMTEKKLPTDLVNFIVGVDEDSTNKNLETLEKVFNSHDEAIKTEILKDGTYKPGGQGGEPTEEAVKGQINSAFGLK</sequence>
<dbReference type="Proteomes" id="UP000093694">
    <property type="component" value="Unassembled WGS sequence"/>
</dbReference>
<feature type="region of interest" description="Disordered" evidence="1">
    <location>
        <begin position="171"/>
        <end position="199"/>
    </location>
</feature>
<protein>
    <submittedName>
        <fullName evidence="2">Uncharacterized protein</fullName>
    </submittedName>
</protein>